<evidence type="ECO:0000256" key="4">
    <source>
        <dbReference type="ARBA" id="ARBA00023295"/>
    </source>
</evidence>
<accession>A0A6P4Y8U8</accession>
<feature type="repeat" description="ANK" evidence="5">
    <location>
        <begin position="181"/>
        <end position="213"/>
    </location>
</feature>
<dbReference type="Gene3D" id="1.25.40.20">
    <property type="entry name" value="Ankyrin repeat-containing domain"/>
    <property type="match status" value="2"/>
</dbReference>
<sequence>MLFYLTAKERERRMLQEFVENLQAGIDADRTDIVREIVSAAAKCEEADEGDIQVKKLLNHLDEEEQTFLHVATKQGSVDIIRTLLSAGADPGIHDRNGDTPFDLSPSQAVTNVYNEELLQAIAQSNVGRVCQLIAAGVNINLRDSVEGRNTPLHWAASFANHEMVQCLCDRGADVNLCNSKGATPLHDAVLRKDEDIVQELLEHGASPLLVGTKGSYTGKRALDLADPSSELYTLLQEYSSKALANGTLAEDSSSESVEIEDPVTPDLLAHKKAPPPLLSRKDSTLSEDQRIPPNPIPVNMEAEGADNSLQMDSHLIDKISHLLSATNVSTPRSPLVTDARLHLLWPQPQRLAQGEGDPWRPPEELQVFVDQGPHQVNVGDIMALWENLQPSLQLMGLQYSVSAGPARHFPETPVVVCLVNNRLCNRSNSYKITVSHRKVLLLGSDTCGLWYALCTFLQLLKLCHNQGIPALQITDWPHVSYRGLLIETCSGRVPKLENLLELIGRLALLKINQVHLYTKVNSSVPEPYSPSELCQIQQYCQRRHMMLVPTMDIIGDSTMEDSPLSVYITHCRKRLRAFPPCSYVNFGPVLSELILEDARQRLADEMNSPTTSDSLPQLPVLDHQTALLCVNSREGVAGFAQCLPLGCIATEYGNKADYDFQKLSKDVVEEGHGLILCPGTAAWDSIGGCPEAAVSNIFNATRAAVSNGALGIVVCDWSGRGHLNHQPISWPGFITTAGLSWNPSSHWDFVHANLPDLINTHVYQDRAGVMGQVIIELGRAETYLLRVSRQQRMNDNTDLPGQDGSLLYQLMSPQLLQDSVNIERLTPDNVQKAMRHIRRCNSALGKADLQCKDSCQVVSELHLTVDMLVFACKLVRALLSAGKNPGGVGLPVINVGVANLPATTRTDLANRLLSLIDRYSELWAGFNLEAGMDQSVSLLTDILTKLIPESMAAEA</sequence>
<dbReference type="Pfam" id="PF12796">
    <property type="entry name" value="Ank_2"/>
    <property type="match status" value="1"/>
</dbReference>
<evidence type="ECO:0000313" key="9">
    <source>
        <dbReference type="RefSeq" id="XP_019618719.1"/>
    </source>
</evidence>
<reference evidence="9" key="1">
    <citation type="submission" date="2025-08" db="UniProtKB">
        <authorList>
            <consortium name="RefSeq"/>
        </authorList>
    </citation>
    <scope>IDENTIFICATION</scope>
    <source>
        <tissue evidence="9">Gonad</tissue>
    </source>
</reference>
<dbReference type="PROSITE" id="PS50297">
    <property type="entry name" value="ANK_REP_REGION"/>
    <property type="match status" value="3"/>
</dbReference>
<feature type="region of interest" description="Disordered" evidence="6">
    <location>
        <begin position="247"/>
        <end position="297"/>
    </location>
</feature>
<dbReference type="PANTHER" id="PTHR24171">
    <property type="entry name" value="ANKYRIN REPEAT DOMAIN-CONTAINING PROTEIN 39-RELATED"/>
    <property type="match status" value="1"/>
</dbReference>
<dbReference type="SMART" id="SM00248">
    <property type="entry name" value="ANK"/>
    <property type="match status" value="3"/>
</dbReference>
<dbReference type="Gene3D" id="3.30.379.10">
    <property type="entry name" value="Chitobiase/beta-hexosaminidase domain 2-like"/>
    <property type="match status" value="1"/>
</dbReference>
<dbReference type="GO" id="GO:0070531">
    <property type="term" value="C:BRCA1-A complex"/>
    <property type="evidence" value="ECO:0007669"/>
    <property type="project" value="TreeGrafter"/>
</dbReference>
<dbReference type="InterPro" id="IPR017853">
    <property type="entry name" value="GH"/>
</dbReference>
<dbReference type="InterPro" id="IPR015882">
    <property type="entry name" value="HEX_bac_N"/>
</dbReference>
<feature type="compositionally biased region" description="Basic and acidic residues" evidence="6">
    <location>
        <begin position="280"/>
        <end position="291"/>
    </location>
</feature>
<organism evidence="8 9">
    <name type="scientific">Branchiostoma belcheri</name>
    <name type="common">Amphioxus</name>
    <dbReference type="NCBI Taxonomy" id="7741"/>
    <lineage>
        <taxon>Eukaryota</taxon>
        <taxon>Metazoa</taxon>
        <taxon>Chordata</taxon>
        <taxon>Cephalochordata</taxon>
        <taxon>Leptocardii</taxon>
        <taxon>Amphioxiformes</taxon>
        <taxon>Branchiostomatidae</taxon>
        <taxon>Branchiostoma</taxon>
    </lineage>
</organism>
<dbReference type="PANTHER" id="PTHR24171:SF11">
    <property type="entry name" value="26S PROTEASOME NON-ATPASE REGULATORY SUBUNIT 10"/>
    <property type="match status" value="1"/>
</dbReference>
<keyword evidence="4" id="KW-0326">Glycosidase</keyword>
<evidence type="ECO:0000259" key="7">
    <source>
        <dbReference type="Pfam" id="PF02838"/>
    </source>
</evidence>
<dbReference type="Pfam" id="PF02838">
    <property type="entry name" value="Glyco_hydro_20b"/>
    <property type="match status" value="1"/>
</dbReference>
<dbReference type="OrthoDB" id="5806726at2759"/>
<keyword evidence="8" id="KW-1185">Reference proteome</keyword>
<dbReference type="GO" id="GO:0004563">
    <property type="term" value="F:beta-N-acetylhexosaminidase activity"/>
    <property type="evidence" value="ECO:0007669"/>
    <property type="project" value="InterPro"/>
</dbReference>
<dbReference type="GO" id="GO:0085020">
    <property type="term" value="P:protein K6-linked ubiquitination"/>
    <property type="evidence" value="ECO:0007669"/>
    <property type="project" value="TreeGrafter"/>
</dbReference>
<protein>
    <submittedName>
        <fullName evidence="9">Uncharacterized protein LOC109465744 isoform X1</fullName>
    </submittedName>
</protein>
<dbReference type="Pfam" id="PF13857">
    <property type="entry name" value="Ank_5"/>
    <property type="match status" value="1"/>
</dbReference>
<dbReference type="SUPFAM" id="SSF48403">
    <property type="entry name" value="Ankyrin repeat"/>
    <property type="match status" value="1"/>
</dbReference>
<dbReference type="KEGG" id="bbel:109465744"/>
<dbReference type="InterPro" id="IPR025705">
    <property type="entry name" value="Beta_hexosaminidase_sua/sub"/>
</dbReference>
<dbReference type="PRINTS" id="PR00738">
    <property type="entry name" value="GLHYDRLASE20"/>
</dbReference>
<feature type="repeat" description="ANK" evidence="5">
    <location>
        <begin position="148"/>
        <end position="180"/>
    </location>
</feature>
<keyword evidence="1" id="KW-0677">Repeat</keyword>
<evidence type="ECO:0000256" key="6">
    <source>
        <dbReference type="SAM" id="MobiDB-lite"/>
    </source>
</evidence>
<evidence type="ECO:0000313" key="8">
    <source>
        <dbReference type="Proteomes" id="UP000515135"/>
    </source>
</evidence>
<dbReference type="Proteomes" id="UP000515135">
    <property type="component" value="Unplaced"/>
</dbReference>
<dbReference type="GO" id="GO:0005975">
    <property type="term" value="P:carbohydrate metabolic process"/>
    <property type="evidence" value="ECO:0007669"/>
    <property type="project" value="InterPro"/>
</dbReference>
<name>A0A6P4Y8U8_BRABE</name>
<keyword evidence="3 5" id="KW-0040">ANK repeat</keyword>
<dbReference type="PROSITE" id="PS50088">
    <property type="entry name" value="ANK_REPEAT"/>
    <property type="match status" value="3"/>
</dbReference>
<dbReference type="AlphaFoldDB" id="A0A6P4Y8U8"/>
<dbReference type="GeneID" id="109465744"/>
<feature type="domain" description="Beta-hexosaminidase bacterial type N-terminal" evidence="7">
    <location>
        <begin position="345"/>
        <end position="477"/>
    </location>
</feature>
<evidence type="ECO:0000256" key="1">
    <source>
        <dbReference type="ARBA" id="ARBA00022737"/>
    </source>
</evidence>
<keyword evidence="2" id="KW-0378">Hydrolase</keyword>
<evidence type="ECO:0000256" key="3">
    <source>
        <dbReference type="ARBA" id="ARBA00023043"/>
    </source>
</evidence>
<evidence type="ECO:0000256" key="5">
    <source>
        <dbReference type="PROSITE-ProRule" id="PRU00023"/>
    </source>
</evidence>
<dbReference type="InterPro" id="IPR029018">
    <property type="entry name" value="Hex-like_dom2"/>
</dbReference>
<gene>
    <name evidence="9" type="primary">LOC109465744</name>
</gene>
<dbReference type="SUPFAM" id="SSF51445">
    <property type="entry name" value="(Trans)glycosidases"/>
    <property type="match status" value="1"/>
</dbReference>
<evidence type="ECO:0000256" key="2">
    <source>
        <dbReference type="ARBA" id="ARBA00022801"/>
    </source>
</evidence>
<dbReference type="GO" id="GO:0004842">
    <property type="term" value="F:ubiquitin-protein transferase activity"/>
    <property type="evidence" value="ECO:0007669"/>
    <property type="project" value="TreeGrafter"/>
</dbReference>
<feature type="repeat" description="ANK" evidence="5">
    <location>
        <begin position="64"/>
        <end position="96"/>
    </location>
</feature>
<dbReference type="RefSeq" id="XP_019618719.1">
    <property type="nucleotide sequence ID" value="XM_019763160.1"/>
</dbReference>
<dbReference type="InterPro" id="IPR002110">
    <property type="entry name" value="Ankyrin_rpt"/>
</dbReference>
<dbReference type="InterPro" id="IPR036770">
    <property type="entry name" value="Ankyrin_rpt-contain_sf"/>
</dbReference>
<dbReference type="Gene3D" id="3.20.20.80">
    <property type="entry name" value="Glycosidases"/>
    <property type="match status" value="2"/>
</dbReference>
<dbReference type="GO" id="GO:0031436">
    <property type="term" value="C:BRCA1-BARD1 complex"/>
    <property type="evidence" value="ECO:0007669"/>
    <property type="project" value="TreeGrafter"/>
</dbReference>
<dbReference type="SUPFAM" id="SSF55545">
    <property type="entry name" value="beta-N-acetylhexosaminidase-like domain"/>
    <property type="match status" value="1"/>
</dbReference>
<proteinExistence type="predicted"/>